<dbReference type="Pfam" id="PF12849">
    <property type="entry name" value="PBP_like_2"/>
    <property type="match status" value="1"/>
</dbReference>
<evidence type="ECO:0000313" key="4">
    <source>
        <dbReference type="EMBL" id="CAI8008856.1"/>
    </source>
</evidence>
<dbReference type="InterPro" id="IPR050811">
    <property type="entry name" value="Phosphate_ABC_transporter"/>
</dbReference>
<evidence type="ECO:0000259" key="3">
    <source>
        <dbReference type="Pfam" id="PF12849"/>
    </source>
</evidence>
<keyword evidence="5" id="KW-1185">Reference proteome</keyword>
<dbReference type="Gene3D" id="3.40.190.10">
    <property type="entry name" value="Periplasmic binding protein-like II"/>
    <property type="match status" value="3"/>
</dbReference>
<sequence length="392" mass="42675">MVQGISGDRNSLGYFGYSYYAANTDKLKLVAVDSGNGCVTPSLDTIASGQYTPLSRPLFIYVSSESLQRPEVKGFVEFYMLHGQQLTGEVGYVPLATHAYQNNLNVVQASVRPEGSLTGTIEIDGSSTVAPITEAVAEEYRKEQPGVLVNVGISGSGGGFKRFTAGETDISDASRAIKDSEASAAKENGIEYYEFLVGVDGLSVMVNPQNDFVNCMTTEQLNMLWKPESTIDSWNDLDPSWPDRQINLYGPGTDSGTFDYFTEEINGESKLSRADYTASEDDNVLVQGVSGDRNSLGYFSFAYYAANADKLKLVAVDSGNGCVTPSLDTIANGSYSPLSRPLFIYVNKSSLERPEVRDFVRFYMLNGQSLTADVGYVPLSKQSYQNNMALLK</sequence>
<keyword evidence="2" id="KW-0732">Signal</keyword>
<feature type="domain" description="PBP" evidence="3">
    <location>
        <begin position="112"/>
        <end position="363"/>
    </location>
</feature>
<dbReference type="NCBIfam" id="TIGR02136">
    <property type="entry name" value="ptsS_2"/>
    <property type="match status" value="1"/>
</dbReference>
<accession>A0AA35REF9</accession>
<evidence type="ECO:0000256" key="2">
    <source>
        <dbReference type="ARBA" id="ARBA00022729"/>
    </source>
</evidence>
<evidence type="ECO:0000313" key="5">
    <source>
        <dbReference type="Proteomes" id="UP001174909"/>
    </source>
</evidence>
<dbReference type="InterPro" id="IPR024370">
    <property type="entry name" value="PBP_domain"/>
</dbReference>
<dbReference type="EMBL" id="CASHTH010000903">
    <property type="protein sequence ID" value="CAI8008856.1"/>
    <property type="molecule type" value="Genomic_DNA"/>
</dbReference>
<dbReference type="PANTHER" id="PTHR30570:SF1">
    <property type="entry name" value="PHOSPHATE-BINDING PROTEIN PSTS"/>
    <property type="match status" value="1"/>
</dbReference>
<gene>
    <name evidence="4" type="ORF">GBAR_LOCUS6029</name>
</gene>
<dbReference type="AlphaFoldDB" id="A0AA35REF9"/>
<evidence type="ECO:0000256" key="1">
    <source>
        <dbReference type="ARBA" id="ARBA00022448"/>
    </source>
</evidence>
<comment type="caution">
    <text evidence="4">The sequence shown here is derived from an EMBL/GenBank/DDBJ whole genome shotgun (WGS) entry which is preliminary data.</text>
</comment>
<dbReference type="CDD" id="cd13654">
    <property type="entry name" value="PBP2_phosphate_like_2"/>
    <property type="match status" value="1"/>
</dbReference>
<protein>
    <submittedName>
        <fullName evidence="4">Protein SphX</fullName>
    </submittedName>
</protein>
<reference evidence="4" key="1">
    <citation type="submission" date="2023-03" db="EMBL/GenBank/DDBJ databases">
        <authorList>
            <person name="Steffen K."/>
            <person name="Cardenas P."/>
        </authorList>
    </citation>
    <scope>NUCLEOTIDE SEQUENCE</scope>
</reference>
<dbReference type="PANTHER" id="PTHR30570">
    <property type="entry name" value="PERIPLASMIC PHOSPHATE BINDING COMPONENT OF PHOSPHATE ABC TRANSPORTER"/>
    <property type="match status" value="1"/>
</dbReference>
<name>A0AA35REF9_GEOBA</name>
<keyword evidence="1" id="KW-0813">Transport</keyword>
<dbReference type="SUPFAM" id="SSF53850">
    <property type="entry name" value="Periplasmic binding protein-like II"/>
    <property type="match status" value="2"/>
</dbReference>
<dbReference type="GO" id="GO:0042301">
    <property type="term" value="F:phosphate ion binding"/>
    <property type="evidence" value="ECO:0007669"/>
    <property type="project" value="InterPro"/>
</dbReference>
<dbReference type="Proteomes" id="UP001174909">
    <property type="component" value="Unassembled WGS sequence"/>
</dbReference>
<proteinExistence type="predicted"/>
<organism evidence="4 5">
    <name type="scientific">Geodia barretti</name>
    <name type="common">Barrett's horny sponge</name>
    <dbReference type="NCBI Taxonomy" id="519541"/>
    <lineage>
        <taxon>Eukaryota</taxon>
        <taxon>Metazoa</taxon>
        <taxon>Porifera</taxon>
        <taxon>Demospongiae</taxon>
        <taxon>Heteroscleromorpha</taxon>
        <taxon>Tetractinellida</taxon>
        <taxon>Astrophorina</taxon>
        <taxon>Geodiidae</taxon>
        <taxon>Geodia</taxon>
    </lineage>
</organism>
<dbReference type="InterPro" id="IPR011862">
    <property type="entry name" value="Phos-bd"/>
</dbReference>